<dbReference type="STRING" id="29655.A0A0K9PP39"/>
<dbReference type="AlphaFoldDB" id="A0A0K9PP39"/>
<name>A0A0K9PP39_ZOSMR</name>
<reference evidence="2" key="1">
    <citation type="journal article" date="2016" name="Nature">
        <title>The genome of the seagrass Zostera marina reveals angiosperm adaptation to the sea.</title>
        <authorList>
            <person name="Olsen J.L."/>
            <person name="Rouze P."/>
            <person name="Verhelst B."/>
            <person name="Lin Y.-C."/>
            <person name="Bayer T."/>
            <person name="Collen J."/>
            <person name="Dattolo E."/>
            <person name="De Paoli E."/>
            <person name="Dittami S."/>
            <person name="Maumus F."/>
            <person name="Michel G."/>
            <person name="Kersting A."/>
            <person name="Lauritano C."/>
            <person name="Lohaus R."/>
            <person name="Toepel M."/>
            <person name="Tonon T."/>
            <person name="Vanneste K."/>
            <person name="Amirebrahimi M."/>
            <person name="Brakel J."/>
            <person name="Bostroem C."/>
            <person name="Chovatia M."/>
            <person name="Grimwood J."/>
            <person name="Jenkins J.W."/>
            <person name="Jueterbock A."/>
            <person name="Mraz A."/>
            <person name="Stam W.T."/>
            <person name="Tice H."/>
            <person name="Bornberg-Bauer E."/>
            <person name="Green P.J."/>
            <person name="Pearson G.A."/>
            <person name="Procaccini G."/>
            <person name="Duarte C.M."/>
            <person name="Schmutz J."/>
            <person name="Reusch T.B.H."/>
            <person name="Van de Peer Y."/>
        </authorList>
    </citation>
    <scope>NUCLEOTIDE SEQUENCE [LARGE SCALE GENOMIC DNA]</scope>
    <source>
        <strain evidence="2">cv. Finnish</strain>
    </source>
</reference>
<dbReference type="EMBL" id="LFYR01000731">
    <property type="protein sequence ID" value="KMZ70005.1"/>
    <property type="molecule type" value="Genomic_DNA"/>
</dbReference>
<sequence>MDTLKIFQNGLVPHSVLVLALPRKYGKRLASCTLAMLCLTSGCFFTSTSNRVSEAIEDDEAHSSTEVIKLDD</sequence>
<dbReference type="Proteomes" id="UP000036987">
    <property type="component" value="Unassembled WGS sequence"/>
</dbReference>
<proteinExistence type="predicted"/>
<accession>A0A0K9PP39</accession>
<evidence type="ECO:0000313" key="1">
    <source>
        <dbReference type="EMBL" id="KMZ70005.1"/>
    </source>
</evidence>
<protein>
    <submittedName>
        <fullName evidence="1">Uncharacterized protein</fullName>
    </submittedName>
</protein>
<evidence type="ECO:0000313" key="2">
    <source>
        <dbReference type="Proteomes" id="UP000036987"/>
    </source>
</evidence>
<comment type="caution">
    <text evidence="1">The sequence shown here is derived from an EMBL/GenBank/DDBJ whole genome shotgun (WGS) entry which is preliminary data.</text>
</comment>
<keyword evidence="2" id="KW-1185">Reference proteome</keyword>
<gene>
    <name evidence="1" type="ORF">ZOSMA_200G00080</name>
</gene>
<organism evidence="1 2">
    <name type="scientific">Zostera marina</name>
    <name type="common">Eelgrass</name>
    <dbReference type="NCBI Taxonomy" id="29655"/>
    <lineage>
        <taxon>Eukaryota</taxon>
        <taxon>Viridiplantae</taxon>
        <taxon>Streptophyta</taxon>
        <taxon>Embryophyta</taxon>
        <taxon>Tracheophyta</taxon>
        <taxon>Spermatophyta</taxon>
        <taxon>Magnoliopsida</taxon>
        <taxon>Liliopsida</taxon>
        <taxon>Zosteraceae</taxon>
        <taxon>Zostera</taxon>
    </lineage>
</organism>
<dbReference type="OrthoDB" id="497541at2759"/>